<dbReference type="EMBL" id="CAJOBS010000076">
    <property type="protein sequence ID" value="CAF4488105.1"/>
    <property type="molecule type" value="Genomic_DNA"/>
</dbReference>
<comment type="caution">
    <text evidence="1">The sequence shown here is derived from an EMBL/GenBank/DDBJ whole genome shotgun (WGS) entry which is preliminary data.</text>
</comment>
<accession>A0A820UNZ2</accession>
<name>A0A820UNZ2_9BILA</name>
<evidence type="ECO:0000313" key="1">
    <source>
        <dbReference type="EMBL" id="CAF4488105.1"/>
    </source>
</evidence>
<evidence type="ECO:0000313" key="2">
    <source>
        <dbReference type="Proteomes" id="UP000663838"/>
    </source>
</evidence>
<dbReference type="AlphaFoldDB" id="A0A820UNZ2"/>
<proteinExistence type="predicted"/>
<protein>
    <submittedName>
        <fullName evidence="1">Uncharacterized protein</fullName>
    </submittedName>
</protein>
<dbReference type="Proteomes" id="UP000663838">
    <property type="component" value="Unassembled WGS sequence"/>
</dbReference>
<reference evidence="1" key="1">
    <citation type="submission" date="2021-02" db="EMBL/GenBank/DDBJ databases">
        <authorList>
            <person name="Nowell W R."/>
        </authorList>
    </citation>
    <scope>NUCLEOTIDE SEQUENCE</scope>
</reference>
<sequence length="996" mass="111398">MIRLGRIRRDPTISGNETLLESAVPHHARFHGRALTVKGNDDFEQGTCQIWGDPHLILFPLRPSESRPQYWCNGQGEHIIYSNQWIKFIVTVTTTPIRMDEYKIIFLDGGATLCTITSHQKVCNNPKINVKTIGSTTDIKYQAASLRMVIVQYPQGQYYDIGLYQTNFTIIRQSSGICVSGPFSCYFEAPAAYRDYNRKRNILSARNPTPEQIFVNTHAQEICVRALQSARQSVEQLGLQSISETTENAAMISCINDLERSGDTRFANSMVQLSIFDTITTRNISAEQRNALFEEAAVILEAAIVNASKSIEQFLPKDVVISEGRSDVATPESETGVVKGNDDFDEGICHIWADPHLIVFPQRPGESRPQYWCKEQGEHIIYRNQWIKFAVMVTTHPYWIEEYKIIFLDGEATLCTITSHQKVCNNPKINVKTIGSTTDIKYQAASLRMVIAHYLQSLYYDINLYQTNFTIIRQSSGVCVSGSFSCELEAPAAYRDSNRKRNVLSVRNPTSEQIFVNTHAQEICEHARLSARQSVAQLGLPPASQTMEDGAMISCINDLEFSGDKRFANSVLQLSIFDTIATRNVSEEQHNVLFEQGAVLLETAVANASTIIEQFIVSENITLDTTTTTAARTTTTTVRTSETTTSTTLSTTVEAATNVITTTTSKIREKTGACYLYGDPHLLVFGQRLEAFQHQFWCRTAGQQRILLNEFIQFSVAVHEQAWQTDEFNITFFKANNTALCTVSSYRQTCNSPEIKITHPSQSQLDISYPAAAIRISIATQEYHARLYDIMVSMPYDLIHRSSGLCVMPPVDECELENGDEEKKILFQRFNQNSLSRQVCEEYLGASILAAVSLGVPFDTEMRDNALAACIHDYETTGNKDFGISIVNVIIKHGVNVLQLDDTQFELYTINSIPVIDTAIAHANVQVDTLLNTNTTDINIQTTLDAAVQLSSMKPTVTLPNAESSTQTGGSISVKLADIFLHFLAITYFIQFISSY</sequence>
<gene>
    <name evidence="1" type="ORF">TOA249_LOCUS2387</name>
</gene>
<organism evidence="1 2">
    <name type="scientific">Rotaria socialis</name>
    <dbReference type="NCBI Taxonomy" id="392032"/>
    <lineage>
        <taxon>Eukaryota</taxon>
        <taxon>Metazoa</taxon>
        <taxon>Spiralia</taxon>
        <taxon>Gnathifera</taxon>
        <taxon>Rotifera</taxon>
        <taxon>Eurotatoria</taxon>
        <taxon>Bdelloidea</taxon>
        <taxon>Philodinida</taxon>
        <taxon>Philodinidae</taxon>
        <taxon>Rotaria</taxon>
    </lineage>
</organism>